<comment type="caution">
    <text evidence="1">The sequence shown here is derived from an EMBL/GenBank/DDBJ whole genome shotgun (WGS) entry which is preliminary data.</text>
</comment>
<dbReference type="RefSeq" id="WP_374038132.1">
    <property type="nucleotide sequence ID" value="NZ_CP169082.1"/>
</dbReference>
<gene>
    <name evidence="1" type="ORF">ACFPIE_14085</name>
</gene>
<keyword evidence="2" id="KW-1185">Reference proteome</keyword>
<dbReference type="EMBL" id="JBHSLF010000025">
    <property type="protein sequence ID" value="MFC5345051.1"/>
    <property type="molecule type" value="Genomic_DNA"/>
</dbReference>
<dbReference type="Proteomes" id="UP001596152">
    <property type="component" value="Unassembled WGS sequence"/>
</dbReference>
<proteinExistence type="predicted"/>
<evidence type="ECO:0000313" key="2">
    <source>
        <dbReference type="Proteomes" id="UP001596152"/>
    </source>
</evidence>
<protein>
    <submittedName>
        <fullName evidence="1">Uncharacterized protein</fullName>
    </submittedName>
</protein>
<accession>A0ABW0FUJ7</accession>
<organism evidence="1 2">
    <name type="scientific">Brevundimonas staleyi</name>
    <dbReference type="NCBI Taxonomy" id="74326"/>
    <lineage>
        <taxon>Bacteria</taxon>
        <taxon>Pseudomonadati</taxon>
        <taxon>Pseudomonadota</taxon>
        <taxon>Alphaproteobacteria</taxon>
        <taxon>Caulobacterales</taxon>
        <taxon>Caulobacteraceae</taxon>
        <taxon>Brevundimonas</taxon>
    </lineage>
</organism>
<name>A0ABW0FUJ7_9CAUL</name>
<sequence length="46" mass="5450">MLMLGVLVILVMVALFIWDLAGQPTGRRWRRRRKRRAEAAADRRKD</sequence>
<evidence type="ECO:0000313" key="1">
    <source>
        <dbReference type="EMBL" id="MFC5345051.1"/>
    </source>
</evidence>
<reference evidence="2" key="1">
    <citation type="journal article" date="2019" name="Int. J. Syst. Evol. Microbiol.">
        <title>The Global Catalogue of Microorganisms (GCM) 10K type strain sequencing project: providing services to taxonomists for standard genome sequencing and annotation.</title>
        <authorList>
            <consortium name="The Broad Institute Genomics Platform"/>
            <consortium name="The Broad Institute Genome Sequencing Center for Infectious Disease"/>
            <person name="Wu L."/>
            <person name="Ma J."/>
        </authorList>
    </citation>
    <scope>NUCLEOTIDE SEQUENCE [LARGE SCALE GENOMIC DNA]</scope>
    <source>
        <strain evidence="2">JCM 12125</strain>
    </source>
</reference>